<proteinExistence type="predicted"/>
<evidence type="ECO:0000313" key="1">
    <source>
        <dbReference type="EMBL" id="KKL99964.1"/>
    </source>
</evidence>
<dbReference type="AlphaFoldDB" id="A0A0F9GM47"/>
<protein>
    <recommendedName>
        <fullName evidence="2">Glycosyltransferase RgtA/B/C/D-like domain-containing protein</fullName>
    </recommendedName>
</protein>
<comment type="caution">
    <text evidence="1">The sequence shown here is derived from an EMBL/GenBank/DDBJ whole genome shotgun (WGS) entry which is preliminary data.</text>
</comment>
<evidence type="ECO:0008006" key="2">
    <source>
        <dbReference type="Google" id="ProtNLM"/>
    </source>
</evidence>
<sequence length="92" mass="10033">MISRRFLLFIVAITVLGAVLRFWGVGLQPLLSDEVQVVFTAEHYMQGGQFGPTMPYHPNMRNVVTYVSINLFGAGVLGIRGPSLLLGALCVP</sequence>
<organism evidence="1">
    <name type="scientific">marine sediment metagenome</name>
    <dbReference type="NCBI Taxonomy" id="412755"/>
    <lineage>
        <taxon>unclassified sequences</taxon>
        <taxon>metagenomes</taxon>
        <taxon>ecological metagenomes</taxon>
    </lineage>
</organism>
<feature type="non-terminal residue" evidence="1">
    <location>
        <position position="92"/>
    </location>
</feature>
<gene>
    <name evidence="1" type="ORF">LCGC14_1809190</name>
</gene>
<reference evidence="1" key="1">
    <citation type="journal article" date="2015" name="Nature">
        <title>Complex archaea that bridge the gap between prokaryotes and eukaryotes.</title>
        <authorList>
            <person name="Spang A."/>
            <person name="Saw J.H."/>
            <person name="Jorgensen S.L."/>
            <person name="Zaremba-Niedzwiedzka K."/>
            <person name="Martijn J."/>
            <person name="Lind A.E."/>
            <person name="van Eijk R."/>
            <person name="Schleper C."/>
            <person name="Guy L."/>
            <person name="Ettema T.J."/>
        </authorList>
    </citation>
    <scope>NUCLEOTIDE SEQUENCE</scope>
</reference>
<name>A0A0F9GM47_9ZZZZ</name>
<dbReference type="EMBL" id="LAZR01017544">
    <property type="protein sequence ID" value="KKL99964.1"/>
    <property type="molecule type" value="Genomic_DNA"/>
</dbReference>
<accession>A0A0F9GM47</accession>